<proteinExistence type="predicted"/>
<protein>
    <submittedName>
        <fullName evidence="2">Uncharacterized protein</fullName>
    </submittedName>
</protein>
<keyword evidence="1" id="KW-0812">Transmembrane</keyword>
<keyword evidence="1" id="KW-1133">Transmembrane helix</keyword>
<dbReference type="Proteomes" id="UP000006503">
    <property type="component" value="Chromosome"/>
</dbReference>
<sequence length="38" mass="4067">MNVLGAGLAPRDALLAMAPPVLLALLVILLRIHRAKQH</sequence>
<organism evidence="2 3">
    <name type="scientific">Pseudomonas putida (strain DOT-T1E)</name>
    <dbReference type="NCBI Taxonomy" id="1196325"/>
    <lineage>
        <taxon>Bacteria</taxon>
        <taxon>Pseudomonadati</taxon>
        <taxon>Pseudomonadota</taxon>
        <taxon>Gammaproteobacteria</taxon>
        <taxon>Pseudomonadales</taxon>
        <taxon>Pseudomonadaceae</taxon>
        <taxon>Pseudomonas</taxon>
    </lineage>
</organism>
<keyword evidence="1" id="KW-0472">Membrane</keyword>
<evidence type="ECO:0000256" key="1">
    <source>
        <dbReference type="SAM" id="Phobius"/>
    </source>
</evidence>
<dbReference type="KEGG" id="ppx:T1E_4877"/>
<gene>
    <name evidence="2" type="ordered locus">T1E_4877</name>
</gene>
<dbReference type="PATRIC" id="fig|1196325.3.peg.4830"/>
<reference evidence="3" key="1">
    <citation type="journal article" date="2013" name="Microb. Biotechnol.">
        <title>Metabolic potential of the organic-solvent tolerant Pseudomonas putida DOT-T1E deduced from its annotated genome.</title>
        <authorList>
            <person name="Udaondo Z."/>
            <person name="Molina L."/>
            <person name="Daniels C."/>
            <person name="Gomez M.J."/>
            <person name="Molina-Henares M.A."/>
            <person name="Matilla M.A."/>
            <person name="Roca A."/>
            <person name="Fernandez M."/>
            <person name="Duque E."/>
            <person name="Segura A."/>
            <person name="Ramos J.L."/>
        </authorList>
    </citation>
    <scope>NUCLEOTIDE SEQUENCE [LARGE SCALE GENOMIC DNA]</scope>
    <source>
        <strain evidence="3">DOT-T1E</strain>
    </source>
</reference>
<dbReference type="HOGENOM" id="CLU_3331801_0_0_6"/>
<evidence type="ECO:0000313" key="3">
    <source>
        <dbReference type="Proteomes" id="UP000006503"/>
    </source>
</evidence>
<dbReference type="EMBL" id="CP003734">
    <property type="protein sequence ID" value="AFO50703.1"/>
    <property type="molecule type" value="Genomic_DNA"/>
</dbReference>
<feature type="transmembrane region" description="Helical" evidence="1">
    <location>
        <begin position="13"/>
        <end position="32"/>
    </location>
</feature>
<accession>I7BG07</accession>
<evidence type="ECO:0000313" key="2">
    <source>
        <dbReference type="EMBL" id="AFO50703.1"/>
    </source>
</evidence>
<name>I7BG07_PSEPT</name>
<dbReference type="AlphaFoldDB" id="I7BG07"/>